<name>A0A852RBS0_9ACTN</name>
<dbReference type="RefSeq" id="WP_179728588.1">
    <property type="nucleotide sequence ID" value="NZ_BAABEF010000001.1"/>
</dbReference>
<keyword evidence="4" id="KW-1185">Reference proteome</keyword>
<dbReference type="Proteomes" id="UP000582231">
    <property type="component" value="Unassembled WGS sequence"/>
</dbReference>
<feature type="region of interest" description="Disordered" evidence="1">
    <location>
        <begin position="155"/>
        <end position="177"/>
    </location>
</feature>
<accession>A0A852RBS0</accession>
<feature type="signal peptide" evidence="2">
    <location>
        <begin position="1"/>
        <end position="24"/>
    </location>
</feature>
<evidence type="ECO:0000313" key="3">
    <source>
        <dbReference type="EMBL" id="NYD32403.1"/>
    </source>
</evidence>
<keyword evidence="2" id="KW-0732">Signal</keyword>
<dbReference type="PROSITE" id="PS51257">
    <property type="entry name" value="PROKAR_LIPOPROTEIN"/>
    <property type="match status" value="1"/>
</dbReference>
<gene>
    <name evidence="3" type="ORF">BJ958_003949</name>
</gene>
<protein>
    <submittedName>
        <fullName evidence="3">Uncharacterized protein</fullName>
    </submittedName>
</protein>
<dbReference type="AlphaFoldDB" id="A0A852RBS0"/>
<proteinExistence type="predicted"/>
<dbReference type="EMBL" id="JACCBF010000001">
    <property type="protein sequence ID" value="NYD32403.1"/>
    <property type="molecule type" value="Genomic_DNA"/>
</dbReference>
<organism evidence="3 4">
    <name type="scientific">Nocardioides kongjuensis</name>
    <dbReference type="NCBI Taxonomy" id="349522"/>
    <lineage>
        <taxon>Bacteria</taxon>
        <taxon>Bacillati</taxon>
        <taxon>Actinomycetota</taxon>
        <taxon>Actinomycetes</taxon>
        <taxon>Propionibacteriales</taxon>
        <taxon>Nocardioidaceae</taxon>
        <taxon>Nocardioides</taxon>
    </lineage>
</organism>
<evidence type="ECO:0000256" key="1">
    <source>
        <dbReference type="SAM" id="MobiDB-lite"/>
    </source>
</evidence>
<sequence>MNILRTRRSAALAGSLVLSLGALAACGVEDDAPVQARPGAGSGTTAATDPAVAARAAVTYILDCVGEPVASPASVTVACADGNQSLTDLAWTDWGADEATATGTLVANDCDPSCAEGTDVSVPAKVVVSDIVEGEASATYGRITITVRGPVPDGMQARQTYPLQTVDPVDPELGPGS</sequence>
<evidence type="ECO:0000313" key="4">
    <source>
        <dbReference type="Proteomes" id="UP000582231"/>
    </source>
</evidence>
<comment type="caution">
    <text evidence="3">The sequence shown here is derived from an EMBL/GenBank/DDBJ whole genome shotgun (WGS) entry which is preliminary data.</text>
</comment>
<reference evidence="3 4" key="1">
    <citation type="submission" date="2020-07" db="EMBL/GenBank/DDBJ databases">
        <title>Sequencing the genomes of 1000 actinobacteria strains.</title>
        <authorList>
            <person name="Klenk H.-P."/>
        </authorList>
    </citation>
    <scope>NUCLEOTIDE SEQUENCE [LARGE SCALE GENOMIC DNA]</scope>
    <source>
        <strain evidence="3 4">DSM 19082</strain>
    </source>
</reference>
<evidence type="ECO:0000256" key="2">
    <source>
        <dbReference type="SAM" id="SignalP"/>
    </source>
</evidence>
<feature type="chain" id="PRO_5032685245" evidence="2">
    <location>
        <begin position="25"/>
        <end position="177"/>
    </location>
</feature>